<feature type="non-terminal residue" evidence="2">
    <location>
        <position position="113"/>
    </location>
</feature>
<dbReference type="InterPro" id="IPR006094">
    <property type="entry name" value="Oxid_FAD_bind_N"/>
</dbReference>
<dbReference type="Gene3D" id="3.30.43.10">
    <property type="entry name" value="Uridine Diphospho-n-acetylenolpyruvylglucosamine Reductase, domain 2"/>
    <property type="match status" value="1"/>
</dbReference>
<evidence type="ECO:0000313" key="2">
    <source>
        <dbReference type="EMBL" id="KKN34434.1"/>
    </source>
</evidence>
<dbReference type="InterPro" id="IPR016167">
    <property type="entry name" value="FAD-bd_PCMH_sub1"/>
</dbReference>
<dbReference type="InterPro" id="IPR036318">
    <property type="entry name" value="FAD-bd_PCMH-like_sf"/>
</dbReference>
<dbReference type="Pfam" id="PF01565">
    <property type="entry name" value="FAD_binding_4"/>
    <property type="match status" value="1"/>
</dbReference>
<evidence type="ECO:0000259" key="1">
    <source>
        <dbReference type="Pfam" id="PF01565"/>
    </source>
</evidence>
<feature type="domain" description="FAD linked oxidase N-terminal" evidence="1">
    <location>
        <begin position="68"/>
        <end position="107"/>
    </location>
</feature>
<dbReference type="AlphaFoldDB" id="A0A0F9PW33"/>
<proteinExistence type="predicted"/>
<comment type="caution">
    <text evidence="2">The sequence shown here is derived from an EMBL/GenBank/DDBJ whole genome shotgun (WGS) entry which is preliminary data.</text>
</comment>
<reference evidence="2" key="1">
    <citation type="journal article" date="2015" name="Nature">
        <title>Complex archaea that bridge the gap between prokaryotes and eukaryotes.</title>
        <authorList>
            <person name="Spang A."/>
            <person name="Saw J.H."/>
            <person name="Jorgensen S.L."/>
            <person name="Zaremba-Niedzwiedzka K."/>
            <person name="Martijn J."/>
            <person name="Lind A.E."/>
            <person name="van Eijk R."/>
            <person name="Schleper C."/>
            <person name="Guy L."/>
            <person name="Ettema T.J."/>
        </authorList>
    </citation>
    <scope>NUCLEOTIDE SEQUENCE</scope>
</reference>
<name>A0A0F9PW33_9ZZZZ</name>
<gene>
    <name evidence="2" type="ORF">LCGC14_0793820</name>
</gene>
<sequence>MNLKEFGLIYDENRVKIEDKSVIESKLKEIVGESNASSKNIDLLAYTKDSTLIGFNWLLEGKISGLADFITWPETVEHISAILRLANKEKIPVIPFGEGSGVVGGAIPIWGGI</sequence>
<organism evidence="2">
    <name type="scientific">marine sediment metagenome</name>
    <dbReference type="NCBI Taxonomy" id="412755"/>
    <lineage>
        <taxon>unclassified sequences</taxon>
        <taxon>metagenomes</taxon>
        <taxon>ecological metagenomes</taxon>
    </lineage>
</organism>
<dbReference type="SUPFAM" id="SSF56176">
    <property type="entry name" value="FAD-binding/transporter-associated domain-like"/>
    <property type="match status" value="1"/>
</dbReference>
<accession>A0A0F9PW33</accession>
<dbReference type="EMBL" id="LAZR01002105">
    <property type="protein sequence ID" value="KKN34434.1"/>
    <property type="molecule type" value="Genomic_DNA"/>
</dbReference>
<dbReference type="GO" id="GO:0050660">
    <property type="term" value="F:flavin adenine dinucleotide binding"/>
    <property type="evidence" value="ECO:0007669"/>
    <property type="project" value="InterPro"/>
</dbReference>
<protein>
    <recommendedName>
        <fullName evidence="1">FAD linked oxidase N-terminal domain-containing protein</fullName>
    </recommendedName>
</protein>